<evidence type="ECO:0000313" key="1">
    <source>
        <dbReference type="EMBL" id="KAK8883866.1"/>
    </source>
</evidence>
<dbReference type="EMBL" id="JAPFFF010000008">
    <property type="protein sequence ID" value="KAK8883866.1"/>
    <property type="molecule type" value="Genomic_DNA"/>
</dbReference>
<name>A0ABR2JZI9_9EUKA</name>
<reference evidence="1 2" key="1">
    <citation type="submission" date="2024-04" db="EMBL/GenBank/DDBJ databases">
        <title>Tritrichomonas musculus Genome.</title>
        <authorList>
            <person name="Alves-Ferreira E."/>
            <person name="Grigg M."/>
            <person name="Lorenzi H."/>
            <person name="Galac M."/>
        </authorList>
    </citation>
    <scope>NUCLEOTIDE SEQUENCE [LARGE SCALE GENOMIC DNA]</scope>
    <source>
        <strain evidence="1 2">EAF2021</strain>
    </source>
</reference>
<accession>A0ABR2JZI9</accession>
<proteinExistence type="predicted"/>
<comment type="caution">
    <text evidence="1">The sequence shown here is derived from an EMBL/GenBank/DDBJ whole genome shotgun (WGS) entry which is preliminary data.</text>
</comment>
<evidence type="ECO:0008006" key="3">
    <source>
        <dbReference type="Google" id="ProtNLM"/>
    </source>
</evidence>
<keyword evidence="2" id="KW-1185">Reference proteome</keyword>
<gene>
    <name evidence="1" type="ORF">M9Y10_042966</name>
</gene>
<evidence type="ECO:0000313" key="2">
    <source>
        <dbReference type="Proteomes" id="UP001470230"/>
    </source>
</evidence>
<sequence length="337" mass="39144">MLDKYLTGIQIFINSNNQIIDKSDFPRKNNIINNKILGPFIHCIFGKEILTNSNKTKAYLTALEQTVPGSTAIIAVSEFTVIDTNSFTNYNLIIHFERFGNLTINDVQQKYRFSQSVRFYYASLRFSFYKKFFHSHPEYEYAMYSDEDSLILKNPFELLENSTDEVHVMYDFLSYSHTGHPNFHWLRAWSRVSSSKKEKCGIDVLQVSLFDQSVKNRLPLNVGLMIGKTKYLIVICELISSIFECVGMFTNCAEQGLFNLLSISGQMDRRGIKLHPHTVQNGNLMSCPNYLTIDEFGRRINSGEIFVLHHYHWVSNEYVNQCNERVKTLISYVELKH</sequence>
<dbReference type="Proteomes" id="UP001470230">
    <property type="component" value="Unassembled WGS sequence"/>
</dbReference>
<protein>
    <recommendedName>
        <fullName evidence="3">Glycosyltransferase family 92 protein</fullName>
    </recommendedName>
</protein>
<organism evidence="1 2">
    <name type="scientific">Tritrichomonas musculus</name>
    <dbReference type="NCBI Taxonomy" id="1915356"/>
    <lineage>
        <taxon>Eukaryota</taxon>
        <taxon>Metamonada</taxon>
        <taxon>Parabasalia</taxon>
        <taxon>Tritrichomonadida</taxon>
        <taxon>Tritrichomonadidae</taxon>
        <taxon>Tritrichomonas</taxon>
    </lineage>
</organism>